<dbReference type="EMBL" id="KJ184318">
    <property type="protein sequence ID" value="AII15856.1"/>
    <property type="molecule type" value="Genomic_DNA"/>
</dbReference>
<proteinExistence type="predicted"/>
<reference evidence="1 2" key="1">
    <citation type="journal article" date="2014" name="BMC Genomics">
        <title>The genome and occlusion bodies of marine Penaeus monodon nudivirus (PmNV, also known as MBV and PemoNPV) suggest that it should be assigned to a new nudivirus genus that is distinct from the terrestrial nudiviruses.</title>
        <authorList>
            <person name="Yang Y.T."/>
            <person name="Lee D.Y."/>
            <person name="Wang Y."/>
            <person name="Hu J.M."/>
            <person name="Li W.H."/>
            <person name="Leu J.H."/>
            <person name="Chang G.D."/>
            <person name="Ke H.M."/>
            <person name="Kang S.T."/>
            <person name="Lin S.S."/>
            <person name="Kou G.H."/>
            <person name="Lo C.F."/>
        </authorList>
    </citation>
    <scope>NUCLEOTIDE SEQUENCE [LARGE SCALE GENOMIC DNA]</scope>
    <source>
        <strain evidence="1">Indonesia</strain>
    </source>
</reference>
<evidence type="ECO:0000313" key="2">
    <source>
        <dbReference type="Proteomes" id="UP000203413"/>
    </source>
</evidence>
<keyword evidence="2" id="KW-1185">Reference proteome</keyword>
<evidence type="ECO:0000313" key="1">
    <source>
        <dbReference type="EMBL" id="AII15856.1"/>
    </source>
</evidence>
<dbReference type="Proteomes" id="UP000203413">
    <property type="component" value="Segment"/>
</dbReference>
<dbReference type="KEGG" id="vg:20098374"/>
<gene>
    <name evidence="1" type="ORF">PmNV_068</name>
</gene>
<organism evidence="1 2">
    <name type="scientific">Penaeus monodon nudivirus</name>
    <dbReference type="NCBI Taxonomy" id="1529056"/>
    <lineage>
        <taxon>Viruses</taxon>
        <taxon>Viruses incertae sedis</taxon>
        <taxon>Naldaviricetes</taxon>
        <taxon>Lefavirales</taxon>
        <taxon>Nudiviridae</taxon>
        <taxon>Gammanudivirus</taxon>
        <taxon>Gammanudivirus pemonodonis</taxon>
    </lineage>
</organism>
<sequence>MTSDGHSESSLKYKLEYNMELLKKLKPMKFEDDEFHNPNSANLHQPMKPKPKRTYEEDVEECDMIKAVLIDYCTSSMESLGEICNVEFKGREDVFQMYAWSVSATEAFRLSRNDGMFYISYRGGFFYPIDTSTNIIMNLNTEITPAIYMGKEIQSGMTLSHHNKSNSLSATACNFIQASTHEVHIPQ</sequence>
<dbReference type="RefSeq" id="YP_009051906.1">
    <property type="nucleotide sequence ID" value="NC_024692.1"/>
</dbReference>
<name>A0A076FIZ8_9VIRU</name>
<dbReference type="GeneID" id="20098374"/>
<accession>A0A076FIZ8</accession>
<protein>
    <submittedName>
        <fullName evidence="1">Uncharacterized protein</fullName>
    </submittedName>
</protein>